<evidence type="ECO:0000313" key="4">
    <source>
        <dbReference type="EMBL" id="EIE99402.1"/>
    </source>
</evidence>
<sequence length="260" mass="27630">MCRHLAYLGPATALADPVLRAPHSLVVQSYAPENMRGGGTVNADGFGVGWFADDGYPTCYRRAEPIWTDPALERLLRPVRSRSFLAAVRSGTVGMPVTAEACAPFADDDWLFSHNGVVFGWPESVAGLAAGLPVVDLLRLAAPTDSALLWALVRHALRGGADPVETVTDLLHRVVAAAPGSRLNFLLSGRAVLVATAWSHSLWLRPHGAGVLVASEPCDEEPDWRPVPDGGLLVARTTDGGASTAYEVTKIGQPEERSLP</sequence>
<comment type="pathway">
    <text evidence="2">Amino-acid biosynthesis; ergothioneine biosynthesis.</text>
</comment>
<organism evidence="4 5">
    <name type="scientific">Saccharomonospora glauca K62</name>
    <dbReference type="NCBI Taxonomy" id="928724"/>
    <lineage>
        <taxon>Bacteria</taxon>
        <taxon>Bacillati</taxon>
        <taxon>Actinomycetota</taxon>
        <taxon>Actinomycetes</taxon>
        <taxon>Pseudonocardiales</taxon>
        <taxon>Pseudonocardiaceae</taxon>
        <taxon>Saccharomonospora</taxon>
    </lineage>
</organism>
<evidence type="ECO:0000313" key="5">
    <source>
        <dbReference type="Proteomes" id="UP000005087"/>
    </source>
</evidence>
<dbReference type="HAMAP" id="MF_02036">
    <property type="entry name" value="EgtC"/>
    <property type="match status" value="1"/>
</dbReference>
<dbReference type="InterPro" id="IPR032889">
    <property type="entry name" value="EgtC_Actinobacteria"/>
</dbReference>
<dbReference type="Proteomes" id="UP000005087">
    <property type="component" value="Chromosome"/>
</dbReference>
<dbReference type="GO" id="GO:0052699">
    <property type="term" value="P:ergothioneine biosynthetic process"/>
    <property type="evidence" value="ECO:0007669"/>
    <property type="project" value="UniProtKB-UniRule"/>
</dbReference>
<feature type="domain" description="Glutamine amidotransferase type-2" evidence="3">
    <location>
        <begin position="2"/>
        <end position="260"/>
    </location>
</feature>
<dbReference type="InterPro" id="IPR026869">
    <property type="entry name" value="EgtC-like"/>
</dbReference>
<dbReference type="HOGENOM" id="CLU_042555_3_0_11"/>
<dbReference type="NCBIfam" id="TIGR03442">
    <property type="entry name" value="ergothioneine biosynthesis protein EgtC"/>
    <property type="match status" value="1"/>
</dbReference>
<dbReference type="CDD" id="cd01908">
    <property type="entry name" value="YafJ"/>
    <property type="match status" value="1"/>
</dbReference>
<dbReference type="UniPathway" id="UPA01014"/>
<keyword evidence="5" id="KW-1185">Reference proteome</keyword>
<comment type="catalytic activity">
    <reaction evidence="2">
        <text>gamma-L-glutamyl-hercynylcysteine S-oxide + H2O = S-(hercyn-2-yl)-L-cysteine S-oxide + L-glutamate</text>
        <dbReference type="Rhea" id="RHEA:42684"/>
        <dbReference type="ChEBI" id="CHEBI:15377"/>
        <dbReference type="ChEBI" id="CHEBI:29985"/>
        <dbReference type="ChEBI" id="CHEBI:82703"/>
        <dbReference type="ChEBI" id="CHEBI:82706"/>
        <dbReference type="EC" id="3.5.1.118"/>
    </reaction>
</comment>
<dbReference type="PROSITE" id="PS51278">
    <property type="entry name" value="GATASE_TYPE_2"/>
    <property type="match status" value="1"/>
</dbReference>
<evidence type="ECO:0000259" key="3">
    <source>
        <dbReference type="PROSITE" id="PS51278"/>
    </source>
</evidence>
<keyword evidence="2" id="KW-0378">Hydrolase</keyword>
<protein>
    <recommendedName>
        <fullName evidence="2">Gamma-glutamyl-hercynylcysteine sulfoxide hydrolase</fullName>
        <ecNumber evidence="2">3.5.1.118</ecNumber>
    </recommendedName>
    <alternativeName>
        <fullName evidence="2">Gamma-glutamyl hercynylcysteine S-oxide hydrolase</fullName>
    </alternativeName>
</protein>
<dbReference type="eggNOG" id="COG0121">
    <property type="taxonomic scope" value="Bacteria"/>
</dbReference>
<gene>
    <name evidence="2" type="primary">egtC</name>
    <name evidence="4" type="ORF">SacglDRAFT_02510</name>
</gene>
<name>I1D378_9PSEU</name>
<dbReference type="EMBL" id="CM001484">
    <property type="protein sequence ID" value="EIE99402.1"/>
    <property type="molecule type" value="Genomic_DNA"/>
</dbReference>
<dbReference type="Pfam" id="PF13230">
    <property type="entry name" value="GATase_4"/>
    <property type="match status" value="1"/>
</dbReference>
<dbReference type="PANTHER" id="PTHR43187">
    <property type="entry name" value="GLUTAMINE AMIDOTRANSFERASE DUG3-RELATED"/>
    <property type="match status" value="1"/>
</dbReference>
<dbReference type="OrthoDB" id="9804310at2"/>
<proteinExistence type="inferred from homology"/>
<dbReference type="InterPro" id="IPR029055">
    <property type="entry name" value="Ntn_hydrolases_N"/>
</dbReference>
<keyword evidence="1 2" id="KW-0315">Glutamine amidotransferase</keyword>
<dbReference type="EC" id="3.5.1.118" evidence="2"/>
<dbReference type="GO" id="GO:0016811">
    <property type="term" value="F:hydrolase activity, acting on carbon-nitrogen (but not peptide) bonds, in linear amides"/>
    <property type="evidence" value="ECO:0007669"/>
    <property type="project" value="UniProtKB-UniRule"/>
</dbReference>
<dbReference type="AlphaFoldDB" id="I1D378"/>
<reference evidence="5" key="2">
    <citation type="submission" date="2012-01" db="EMBL/GenBank/DDBJ databases">
        <title>Noncontiguous Finished sequence of chromosome of Saccharomonospora glauca K62.</title>
        <authorList>
            <consortium name="US DOE Joint Genome Institute"/>
            <person name="Lucas S."/>
            <person name="Han J."/>
            <person name="Lapidus A."/>
            <person name="Cheng J.-F."/>
            <person name="Goodwin L."/>
            <person name="Pitluck S."/>
            <person name="Peters L."/>
            <person name="Mikhailova N."/>
            <person name="Held B."/>
            <person name="Detter J.C."/>
            <person name="Han C."/>
            <person name="Tapia R."/>
            <person name="Land M."/>
            <person name="Hauser L."/>
            <person name="Kyrpides N."/>
            <person name="Ivanova N."/>
            <person name="Pagani I."/>
            <person name="Brambilla E.-M."/>
            <person name="Klenk H.-P."/>
            <person name="Woyke T."/>
        </authorList>
    </citation>
    <scope>NUCLEOTIDE SEQUENCE [LARGE SCALE GENOMIC DNA]</scope>
    <source>
        <strain evidence="5">K62</strain>
    </source>
</reference>
<dbReference type="PANTHER" id="PTHR43187:SF2">
    <property type="entry name" value="GAMMA-GLUTAMYL-HERCYNYLCYSTEINE SULFOXIDE HYDROLASE"/>
    <property type="match status" value="1"/>
</dbReference>
<accession>I1D378</accession>
<reference evidence="4 5" key="1">
    <citation type="submission" date="2011-09" db="EMBL/GenBank/DDBJ databases">
        <authorList>
            <consortium name="US DOE Joint Genome Institute (JGI-PGF)"/>
            <person name="Lucas S."/>
            <person name="Han J."/>
            <person name="Lapidus A."/>
            <person name="Cheng J.-F."/>
            <person name="Goodwin L."/>
            <person name="Pitluck S."/>
            <person name="Peters L."/>
            <person name="Land M.L."/>
            <person name="Hauser L."/>
            <person name="Brambilla E."/>
            <person name="Klenk H.-P."/>
            <person name="Woyke T.J."/>
        </authorList>
    </citation>
    <scope>NUCLEOTIDE SEQUENCE [LARGE SCALE GENOMIC DNA]</scope>
    <source>
        <strain evidence="4 5">K62</strain>
    </source>
</reference>
<dbReference type="STRING" id="928724.SacglDRAFT_02510"/>
<dbReference type="InterPro" id="IPR017932">
    <property type="entry name" value="GATase_2_dom"/>
</dbReference>
<comment type="function">
    <text evidence="2">Catalyzes the hydrolysis of the gamma-glutamyl amide bond of hercynyl-gamma-L-glutamyl-L-cysteine sulfoxide to produce hercynylcysteine sulfoxide, a step in the biosynthesis pathway of ergothioneine.</text>
</comment>
<dbReference type="InterPro" id="IPR017808">
    <property type="entry name" value="EgtC"/>
</dbReference>
<evidence type="ECO:0000256" key="1">
    <source>
        <dbReference type="ARBA" id="ARBA00022962"/>
    </source>
</evidence>
<evidence type="ECO:0000256" key="2">
    <source>
        <dbReference type="HAMAP-Rule" id="MF_02036"/>
    </source>
</evidence>
<dbReference type="InterPro" id="IPR052373">
    <property type="entry name" value="Gamma-glu_amide_hydrolase"/>
</dbReference>
<dbReference type="RefSeq" id="WP_005464965.1">
    <property type="nucleotide sequence ID" value="NZ_CM001484.1"/>
</dbReference>
<dbReference type="Gene3D" id="3.60.20.10">
    <property type="entry name" value="Glutamine Phosphoribosylpyrophosphate, subunit 1, domain 1"/>
    <property type="match status" value="1"/>
</dbReference>
<dbReference type="SUPFAM" id="SSF56235">
    <property type="entry name" value="N-terminal nucleophile aminohydrolases (Ntn hydrolases)"/>
    <property type="match status" value="1"/>
</dbReference>